<name>A0A7J6QB84_PEROL</name>
<reference evidence="1 2" key="1">
    <citation type="submission" date="2020-04" db="EMBL/GenBank/DDBJ databases">
        <title>Perkinsus olseni comparative genomics.</title>
        <authorList>
            <person name="Bogema D.R."/>
        </authorList>
    </citation>
    <scope>NUCLEOTIDE SEQUENCE [LARGE SCALE GENOMIC DNA]</scope>
    <source>
        <strain evidence="1 2">ATCC PRA-207</strain>
    </source>
</reference>
<dbReference type="AlphaFoldDB" id="A0A7J6QB84"/>
<evidence type="ECO:0000313" key="1">
    <source>
        <dbReference type="EMBL" id="KAF4705281.1"/>
    </source>
</evidence>
<sequence length="85" mass="9448">ASLYGGEISRRLLEVLRAGLGGERGVPVRDIIRTSFTDTWTRGALAEGLRDVPARRQGPCDGRLWIPHCGLWWGTRILSVAGWFD</sequence>
<comment type="caution">
    <text evidence="1">The sequence shown here is derived from an EMBL/GenBank/DDBJ whole genome shotgun (WGS) entry which is preliminary data.</text>
</comment>
<feature type="non-terminal residue" evidence="1">
    <location>
        <position position="1"/>
    </location>
</feature>
<keyword evidence="2" id="KW-1185">Reference proteome</keyword>
<feature type="non-terminal residue" evidence="1">
    <location>
        <position position="85"/>
    </location>
</feature>
<accession>A0A7J6QB84</accession>
<proteinExistence type="predicted"/>
<dbReference type="Proteomes" id="UP000553632">
    <property type="component" value="Unassembled WGS sequence"/>
</dbReference>
<evidence type="ECO:0000313" key="2">
    <source>
        <dbReference type="Proteomes" id="UP000553632"/>
    </source>
</evidence>
<organism evidence="1 2">
    <name type="scientific">Perkinsus olseni</name>
    <name type="common">Perkinsus atlanticus</name>
    <dbReference type="NCBI Taxonomy" id="32597"/>
    <lineage>
        <taxon>Eukaryota</taxon>
        <taxon>Sar</taxon>
        <taxon>Alveolata</taxon>
        <taxon>Perkinsozoa</taxon>
        <taxon>Perkinsea</taxon>
        <taxon>Perkinsida</taxon>
        <taxon>Perkinsidae</taxon>
        <taxon>Perkinsus</taxon>
    </lineage>
</organism>
<protein>
    <submittedName>
        <fullName evidence="1">Uncharacterized protein</fullName>
    </submittedName>
</protein>
<gene>
    <name evidence="1" type="ORF">FOZ63_022725</name>
</gene>
<dbReference type="EMBL" id="JABANO010034362">
    <property type="protein sequence ID" value="KAF4705281.1"/>
    <property type="molecule type" value="Genomic_DNA"/>
</dbReference>